<evidence type="ECO:0000313" key="4">
    <source>
        <dbReference type="Proteomes" id="UP000192929"/>
    </source>
</evidence>
<reference evidence="4" key="1">
    <citation type="submission" date="2017-04" db="EMBL/GenBank/DDBJ databases">
        <authorList>
            <person name="Varghese N."/>
            <person name="Submissions S."/>
        </authorList>
    </citation>
    <scope>NUCLEOTIDE SEQUENCE [LARGE SCALE GENOMIC DNA]</scope>
    <source>
        <strain evidence="4">NIO-1021</strain>
    </source>
</reference>
<evidence type="ECO:0000313" key="3">
    <source>
        <dbReference type="EMBL" id="SME99746.1"/>
    </source>
</evidence>
<dbReference type="Pfam" id="PF01425">
    <property type="entry name" value="Amidase"/>
    <property type="match status" value="1"/>
</dbReference>
<name>A0A1X7CP18_9MICC</name>
<dbReference type="Gene3D" id="3.90.1300.10">
    <property type="entry name" value="Amidase signature (AS) domain"/>
    <property type="match status" value="1"/>
</dbReference>
<dbReference type="Proteomes" id="UP000192929">
    <property type="component" value="Unassembled WGS sequence"/>
</dbReference>
<feature type="compositionally biased region" description="Low complexity" evidence="1">
    <location>
        <begin position="1"/>
        <end position="17"/>
    </location>
</feature>
<dbReference type="PANTHER" id="PTHR11895:SF169">
    <property type="entry name" value="GLUTAMYL-TRNA(GLN) AMIDOTRANSFERASE"/>
    <property type="match status" value="1"/>
</dbReference>
<dbReference type="AlphaFoldDB" id="A0A1X7CP18"/>
<sequence length="485" mass="50247">MTTTETTTSRPTGTSRPTARDTGSVAATAPVTAAAIETRAAAVFAAEPTPEHRRAAEDLVAERFGILDRTDRPEAWIAVREPADVAEDVARALAARASGQDMPLAGTLFAVKNNIDVAGLATTAGCPAFGYEPARDAVAVRRLREAGAVVLGATNLDQFATGLVGTRSPYGAVRHAEDPTRISGGSSSGSGVAVALGIVDVALGTDTAGSGRVPAALHGLYGVKPTKGLVPTTGVVPACRSQDVVTTLARDLRLARLAADFMTGPDDGDARSRVPVPSRPARLDRVVGYATAEQLGELAPGWADAYAAAVRRLEDRGFRAVPLDVAPFLAAASLLYDGAFVAERYAAVGPFVDAHPDEVDPTVGGIIAAAGRIPAHRVFADQESLDGCLRLARSVFARIDALVLPTTTFHPTLEQVAADPVAANSRMGRFTNFVNLLDLCALAVPAGRVDGLPFGVQLVGDTFEDDRLVDVAREGGFDEGGPDGD</sequence>
<dbReference type="Gene3D" id="1.20.58.1700">
    <property type="match status" value="1"/>
</dbReference>
<evidence type="ECO:0000256" key="1">
    <source>
        <dbReference type="SAM" id="MobiDB-lite"/>
    </source>
</evidence>
<evidence type="ECO:0000259" key="2">
    <source>
        <dbReference type="Pfam" id="PF01425"/>
    </source>
</evidence>
<dbReference type="InterPro" id="IPR000120">
    <property type="entry name" value="Amidase"/>
</dbReference>
<gene>
    <name evidence="3" type="ORF">SAMN06296028_104162</name>
</gene>
<keyword evidence="3" id="KW-0378">Hydrolase</keyword>
<dbReference type="NCBIfam" id="NF006043">
    <property type="entry name" value="PRK08186.1"/>
    <property type="match status" value="1"/>
</dbReference>
<dbReference type="SUPFAM" id="SSF75304">
    <property type="entry name" value="Amidase signature (AS) enzymes"/>
    <property type="match status" value="1"/>
</dbReference>
<dbReference type="InterPro" id="IPR036928">
    <property type="entry name" value="AS_sf"/>
</dbReference>
<feature type="domain" description="Amidase" evidence="2">
    <location>
        <begin position="78"/>
        <end position="468"/>
    </location>
</feature>
<proteinExistence type="predicted"/>
<dbReference type="EMBL" id="FXAC01000004">
    <property type="protein sequence ID" value="SME99746.1"/>
    <property type="molecule type" value="Genomic_DNA"/>
</dbReference>
<feature type="region of interest" description="Disordered" evidence="1">
    <location>
        <begin position="1"/>
        <end position="26"/>
    </location>
</feature>
<dbReference type="InterPro" id="IPR023631">
    <property type="entry name" value="Amidase_dom"/>
</dbReference>
<dbReference type="GO" id="GO:0016787">
    <property type="term" value="F:hydrolase activity"/>
    <property type="evidence" value="ECO:0007669"/>
    <property type="project" value="UniProtKB-KW"/>
</dbReference>
<accession>A0A1X7CP18</accession>
<dbReference type="PANTHER" id="PTHR11895">
    <property type="entry name" value="TRANSAMIDASE"/>
    <property type="match status" value="1"/>
</dbReference>
<protein>
    <submittedName>
        <fullName evidence="3">Allophanate hydrolase</fullName>
    </submittedName>
</protein>
<keyword evidence="4" id="KW-1185">Reference proteome</keyword>
<organism evidence="3 4">
    <name type="scientific">Kocuria marina subsp. indica</name>
    <dbReference type="NCBI Taxonomy" id="1049583"/>
    <lineage>
        <taxon>Bacteria</taxon>
        <taxon>Bacillati</taxon>
        <taxon>Actinomycetota</taxon>
        <taxon>Actinomycetes</taxon>
        <taxon>Micrococcales</taxon>
        <taxon>Micrococcaceae</taxon>
        <taxon>Kocuria</taxon>
    </lineage>
</organism>